<organism evidence="3">
    <name type="scientific">Arthroderma gypseum (strain ATCC MYA-4604 / CBS 118893)</name>
    <name type="common">Microsporum gypseum</name>
    <dbReference type="NCBI Taxonomy" id="535722"/>
    <lineage>
        <taxon>Eukaryota</taxon>
        <taxon>Fungi</taxon>
        <taxon>Dikarya</taxon>
        <taxon>Ascomycota</taxon>
        <taxon>Pezizomycotina</taxon>
        <taxon>Eurotiomycetes</taxon>
        <taxon>Eurotiomycetidae</taxon>
        <taxon>Onygenales</taxon>
        <taxon>Arthrodermataceae</taxon>
        <taxon>Nannizzia</taxon>
    </lineage>
</organism>
<feature type="chain" id="PRO_5003189565" evidence="1">
    <location>
        <begin position="22"/>
        <end position="92"/>
    </location>
</feature>
<keyword evidence="3" id="KW-1185">Reference proteome</keyword>
<sequence>MAWTSYTLTWLAFALFSPSLAHHMEPFEKPPIMNLDGKKLQLSRVLEASSDINLCTPSICTLDTRHAVAHLISLHPLLPADAARMKMLDGSL</sequence>
<dbReference type="Proteomes" id="UP000002669">
    <property type="component" value="Unassembled WGS sequence"/>
</dbReference>
<evidence type="ECO:0000313" key="3">
    <source>
        <dbReference type="Proteomes" id="UP000002669"/>
    </source>
</evidence>
<accession>E4V667</accession>
<evidence type="ECO:0000313" key="2">
    <source>
        <dbReference type="EMBL" id="EFR05250.1"/>
    </source>
</evidence>
<evidence type="ECO:0000256" key="1">
    <source>
        <dbReference type="SAM" id="SignalP"/>
    </source>
</evidence>
<dbReference type="AlphaFoldDB" id="E4V667"/>
<feature type="signal peptide" evidence="1">
    <location>
        <begin position="1"/>
        <end position="21"/>
    </location>
</feature>
<name>E4V667_ARTGP</name>
<protein>
    <submittedName>
        <fullName evidence="2">Uncharacterized protein</fullName>
    </submittedName>
</protein>
<dbReference type="RefSeq" id="XP_003169357.1">
    <property type="nucleotide sequence ID" value="XM_003169309.1"/>
</dbReference>
<reference evidence="3" key="1">
    <citation type="journal article" date="2012" name="MBio">
        <title>Comparative genome analysis of Trichophyton rubrum and related dermatophytes reveals candidate genes involved in infection.</title>
        <authorList>
            <person name="Martinez D.A."/>
            <person name="Oliver B.G."/>
            <person name="Graeser Y."/>
            <person name="Goldberg J.M."/>
            <person name="Li W."/>
            <person name="Martinez-Rossi N.M."/>
            <person name="Monod M."/>
            <person name="Shelest E."/>
            <person name="Barton R.C."/>
            <person name="Birch E."/>
            <person name="Brakhage A.A."/>
            <person name="Chen Z."/>
            <person name="Gurr S.J."/>
            <person name="Heiman D."/>
            <person name="Heitman J."/>
            <person name="Kosti I."/>
            <person name="Rossi A."/>
            <person name="Saif S."/>
            <person name="Samalova M."/>
            <person name="Saunders C.W."/>
            <person name="Shea T."/>
            <person name="Summerbell R.C."/>
            <person name="Xu J."/>
            <person name="Young S."/>
            <person name="Zeng Q."/>
            <person name="Birren B.W."/>
            <person name="Cuomo C.A."/>
            <person name="White T.C."/>
        </authorList>
    </citation>
    <scope>NUCLEOTIDE SEQUENCE [LARGE SCALE GENOMIC DNA]</scope>
    <source>
        <strain evidence="3">ATCC MYA-4604 / CBS 118893</strain>
    </source>
</reference>
<dbReference type="InParanoid" id="E4V667"/>
<dbReference type="GeneID" id="10024586"/>
<proteinExistence type="predicted"/>
<keyword evidence="1" id="KW-0732">Signal</keyword>
<dbReference type="HOGENOM" id="CLU_2412821_0_0_1"/>
<dbReference type="VEuPathDB" id="FungiDB:MGYG_09194"/>
<dbReference type="EMBL" id="DS989830">
    <property type="protein sequence ID" value="EFR05250.1"/>
    <property type="molecule type" value="Genomic_DNA"/>
</dbReference>
<gene>
    <name evidence="2" type="ORF">MGYG_09194</name>
</gene>